<dbReference type="InterPro" id="IPR005046">
    <property type="entry name" value="DUF285"/>
</dbReference>
<dbReference type="SUPFAM" id="SSF52058">
    <property type="entry name" value="L domain-like"/>
    <property type="match status" value="1"/>
</dbReference>
<dbReference type="Pfam" id="PF03382">
    <property type="entry name" value="DUF285"/>
    <property type="match status" value="2"/>
</dbReference>
<name>A0A2W4BQ38_9ENTE</name>
<dbReference type="InterPro" id="IPR050333">
    <property type="entry name" value="SLRP"/>
</dbReference>
<keyword evidence="3" id="KW-0732">Signal</keyword>
<dbReference type="InterPro" id="IPR046746">
    <property type="entry name" value="Big_15"/>
</dbReference>
<dbReference type="PANTHER" id="PTHR45712:SF22">
    <property type="entry name" value="INSULIN-LIKE GROWTH FACTOR-BINDING PROTEIN COMPLEX ACID LABILE SUBUNIT"/>
    <property type="match status" value="1"/>
</dbReference>
<dbReference type="InterPro" id="IPR032675">
    <property type="entry name" value="LRR_dom_sf"/>
</dbReference>
<evidence type="ECO:0000256" key="1">
    <source>
        <dbReference type="ARBA" id="ARBA00022614"/>
    </source>
</evidence>
<dbReference type="Gene3D" id="3.80.10.10">
    <property type="entry name" value="Ribonuclease Inhibitor"/>
    <property type="match status" value="2"/>
</dbReference>
<dbReference type="SMART" id="SM00635">
    <property type="entry name" value="BID_2"/>
    <property type="match status" value="2"/>
</dbReference>
<dbReference type="EMBL" id="PIEU01000042">
    <property type="protein sequence ID" value="PZL75692.1"/>
    <property type="molecule type" value="Genomic_DNA"/>
</dbReference>
<sequence>MKKSVVINGLIVGALGLVSAYGTATFAEESNSIETIPEQTVKVAEDNEPTALVVNAEKKELKEGQTQQLTTVFTPENSTANLTWTSSDEALATVSETGVVTALKAGTVTIIAKTESGLSGEVALTIKAKVEGTFGTVPWEWDAKSQTLTFGGGKLPNTDFRYNIKYKIEALSILNGAKIKCIKFTEPVVASSSIYYMFAELSFLEAIEGATFIDTRNVTDMRSLFRSTSNLTDIDVSKWDTINVRNMSGMFYNAANLSKLDLDQWNTSKVTDMSSMFYYTLNLTDIDVTEWDTINVTNMSSMFSNAQSLTSLNTTNWNTSKVTTMESMFSNSSKLIDIDVSGWDTRNVTTMSSMFSGASSLTGLDMSEWVTEKVTDMSSMFSGASSLTELDMSEWITGKVTSMSSMFYNVSSLKTLDISGWNTENVTTMSSMFSGTTKLTDLDISDWNVNNVQYMYSMFQSSGVADLNVINWDTSKVLNMNSMFSQAANLAKLDLSTWNTIKTTTMTNMFAYTPNLYELNLSNWDTSNDTAIDSIFYRADSLDVLILGSNFKPTTSTNLPRKKGDPYTGRWLLDSSEAENSYESSSKFMANYDGTKPGKYIREMKTGLEVTGIELTPSVLNLTISEESQLQAKVLPENATNKKVTYSVADTSIASVSEEGLVTGLKPGITEITARTEDGGFKATTTVTVSADSSLILDPFYLGLDDFITGEIDPTLSPENVQLWVNDQLISTTEIFSDGIFELDTEETITKTTDKVKIVILDSKNKEIDRGMVKVEEIAYELTVNDYVLSEDTVVSGKTDYFHTHVSLIINGKEIERKLLTSNRQFSFDVEGLIEQESDKVEVVGYRYSTEITRQNVTVQPAKVEMVLDTYKLDTPYVTGKVTGKSASSVRLYVNRRRQETVKIAEDGTFKLLGVGILSPTNKVEVAVLNKQGIEVLRTPVSITQ</sequence>
<dbReference type="RefSeq" id="WP_111247339.1">
    <property type="nucleotide sequence ID" value="NZ_PIEU01000042.1"/>
</dbReference>
<feature type="domain" description="BIG2" evidence="4">
    <location>
        <begin position="48"/>
        <end position="124"/>
    </location>
</feature>
<dbReference type="STRING" id="1077675.BCR22_08330"/>
<dbReference type="SUPFAM" id="SSF49373">
    <property type="entry name" value="Invasin/intimin cell-adhesion fragments"/>
    <property type="match status" value="2"/>
</dbReference>
<feature type="domain" description="BIG2" evidence="4">
    <location>
        <begin position="609"/>
        <end position="686"/>
    </location>
</feature>
<evidence type="ECO:0000313" key="6">
    <source>
        <dbReference type="Proteomes" id="UP000249828"/>
    </source>
</evidence>
<dbReference type="Pfam" id="PF20622">
    <property type="entry name" value="Big_15"/>
    <property type="match status" value="3"/>
</dbReference>
<evidence type="ECO:0000313" key="5">
    <source>
        <dbReference type="EMBL" id="PZL75692.1"/>
    </source>
</evidence>
<dbReference type="Proteomes" id="UP000249828">
    <property type="component" value="Unassembled WGS sequence"/>
</dbReference>
<keyword evidence="2" id="KW-0677">Repeat</keyword>
<reference evidence="5 6" key="1">
    <citation type="submission" date="2017-11" db="EMBL/GenBank/DDBJ databases">
        <title>Draft genome sequence of Enterococcus plantarum TRW2 strain isolated from lettuce.</title>
        <authorList>
            <person name="Kim E.B."/>
            <person name="Marco M.L."/>
            <person name="Williams T.R."/>
            <person name="You I.H."/>
        </authorList>
    </citation>
    <scope>NUCLEOTIDE SEQUENCE [LARGE SCALE GENOMIC DNA]</scope>
    <source>
        <strain evidence="5 6">TRW2</strain>
    </source>
</reference>
<dbReference type="InterPro" id="IPR003343">
    <property type="entry name" value="Big_2"/>
</dbReference>
<dbReference type="Gene3D" id="2.60.40.1080">
    <property type="match status" value="2"/>
</dbReference>
<dbReference type="InterPro" id="IPR008964">
    <property type="entry name" value="Invasin/intimin_cell_adhesion"/>
</dbReference>
<gene>
    <name evidence="5" type="ORF">CI088_04420</name>
</gene>
<proteinExistence type="predicted"/>
<dbReference type="NCBIfam" id="TIGR02167">
    <property type="entry name" value="Liste_lipo_26"/>
    <property type="match status" value="11"/>
</dbReference>
<evidence type="ECO:0000259" key="4">
    <source>
        <dbReference type="SMART" id="SM00635"/>
    </source>
</evidence>
<accession>A0A2W4BQ38</accession>
<dbReference type="Pfam" id="PF02368">
    <property type="entry name" value="Big_2"/>
    <property type="match status" value="2"/>
</dbReference>
<protein>
    <recommendedName>
        <fullName evidence="4">BIG2 domain-containing protein</fullName>
    </recommendedName>
</protein>
<keyword evidence="1" id="KW-0433">Leucine-rich repeat</keyword>
<comment type="caution">
    <text evidence="5">The sequence shown here is derived from an EMBL/GenBank/DDBJ whole genome shotgun (WGS) entry which is preliminary data.</text>
</comment>
<feature type="signal peptide" evidence="3">
    <location>
        <begin position="1"/>
        <end position="24"/>
    </location>
</feature>
<evidence type="ECO:0000256" key="3">
    <source>
        <dbReference type="SAM" id="SignalP"/>
    </source>
</evidence>
<dbReference type="PANTHER" id="PTHR45712">
    <property type="entry name" value="AGAP008170-PA"/>
    <property type="match status" value="1"/>
</dbReference>
<organism evidence="5 6">
    <name type="scientific">Enterococcus plantarum</name>
    <dbReference type="NCBI Taxonomy" id="1077675"/>
    <lineage>
        <taxon>Bacteria</taxon>
        <taxon>Bacillati</taxon>
        <taxon>Bacillota</taxon>
        <taxon>Bacilli</taxon>
        <taxon>Lactobacillales</taxon>
        <taxon>Enterococcaceae</taxon>
        <taxon>Enterococcus</taxon>
    </lineage>
</organism>
<evidence type="ECO:0000256" key="2">
    <source>
        <dbReference type="ARBA" id="ARBA00022737"/>
    </source>
</evidence>
<dbReference type="AlphaFoldDB" id="A0A2W4BQ38"/>
<dbReference type="InterPro" id="IPR011889">
    <property type="entry name" value="Liste_lipo_26"/>
</dbReference>
<keyword evidence="6" id="KW-1185">Reference proteome</keyword>
<feature type="chain" id="PRO_5039413026" description="BIG2 domain-containing protein" evidence="3">
    <location>
        <begin position="25"/>
        <end position="945"/>
    </location>
</feature>